<dbReference type="RefSeq" id="WP_115628066.1">
    <property type="nucleotide sequence ID" value="NZ_UIGI01000001.1"/>
</dbReference>
<gene>
    <name evidence="1" type="ORF">NCTC12119_01794</name>
</gene>
<protein>
    <submittedName>
        <fullName evidence="1">Phage protein D</fullName>
    </submittedName>
</protein>
<dbReference type="SUPFAM" id="SSF69279">
    <property type="entry name" value="Phage tail proteins"/>
    <property type="match status" value="1"/>
</dbReference>
<name>A0A381C5Y8_9ENTR</name>
<dbReference type="AlphaFoldDB" id="A0A381C5Y8"/>
<dbReference type="EMBL" id="UIGI01000001">
    <property type="protein sequence ID" value="SUW63306.1"/>
    <property type="molecule type" value="Genomic_DNA"/>
</dbReference>
<sequence length="347" mass="37261">MTQYIKSGSMPWQPNFSLTVEGEDITEIVRANLINLTLTDYGGSEKKSDQISFAVVSPDMKLPAKGVKISIGLGFGLELTDKGTYIVDSTTSGFSTSSPRIIEVTARAFSKSNERGHSTLQSQKTRSFSGVTLGDLVNKVATEHALTPRVPASLASIQIPHVDQLGESDMNLLTRLADRYSAVSKVSHGYWILTPREGTTTVNGNELQKLVITPDMVSTASYHNNSDHPDASSANSGTNVISYVDVTDGGKIKTITVGSGEPVTHNEFPMPSLASAQEVAGSTTTKNKKKLKGMSISLPAAPELMGLTAQCLIETSGFGSVEDQQWHISKLDMTLAEQGFTFKLELE</sequence>
<evidence type="ECO:0000313" key="1">
    <source>
        <dbReference type="EMBL" id="SUW63306.1"/>
    </source>
</evidence>
<reference evidence="1 2" key="1">
    <citation type="submission" date="2018-06" db="EMBL/GenBank/DDBJ databases">
        <authorList>
            <consortium name="Pathogen Informatics"/>
            <person name="Doyle S."/>
        </authorList>
    </citation>
    <scope>NUCLEOTIDE SEQUENCE [LARGE SCALE GENOMIC DNA]</scope>
    <source>
        <strain evidence="1 2">NCTC12119</strain>
    </source>
</reference>
<dbReference type="Proteomes" id="UP000255528">
    <property type="component" value="Unassembled WGS sequence"/>
</dbReference>
<proteinExistence type="predicted"/>
<accession>A0A381C5Y8</accession>
<organism evidence="1 2">
    <name type="scientific">Buttiauxella agrestis</name>
    <dbReference type="NCBI Taxonomy" id="82977"/>
    <lineage>
        <taxon>Bacteria</taxon>
        <taxon>Pseudomonadati</taxon>
        <taxon>Pseudomonadota</taxon>
        <taxon>Gammaproteobacteria</taxon>
        <taxon>Enterobacterales</taxon>
        <taxon>Enterobacteriaceae</taxon>
        <taxon>Buttiauxella</taxon>
    </lineage>
</organism>
<evidence type="ECO:0000313" key="2">
    <source>
        <dbReference type="Proteomes" id="UP000255528"/>
    </source>
</evidence>